<dbReference type="InterPro" id="IPR037198">
    <property type="entry name" value="MutL_C_sf"/>
</dbReference>
<dbReference type="InterPro" id="IPR020667">
    <property type="entry name" value="DNA_mismatch_repair_MutL"/>
</dbReference>
<feature type="region of interest" description="Disordered" evidence="5">
    <location>
        <begin position="353"/>
        <end position="386"/>
    </location>
</feature>
<evidence type="ECO:0000259" key="6">
    <source>
        <dbReference type="SMART" id="SM00853"/>
    </source>
</evidence>
<feature type="domain" description="MutL C-terminal dimerisation" evidence="6">
    <location>
        <begin position="407"/>
        <end position="549"/>
    </location>
</feature>
<sequence>MQDATIRVLPTGTVNQIAAGEVVERPASVVKELVENAVDAGAGLVRVEVTSDRRQVTGVRVVDDGIGMGRADAVLAFKEHATSKIREIEDLDRLHTLGFRGEALASIASVAEVTIVTKPRDRGVIAGIRVRVRGGGEPEVAEVGAPDGTSVEVRDLFFNTPARRKFLKSLHTELAHIHGVVEKTALAHPEVAFRLLHNGRERIATHAADDLRETAGALFGTDLTRALVPAGGGNRFVRVGGFVARPSHTRADQYQIFLSVNGRPVYSAGIVRAIKEGYGTLLPANRFPVAFLALTTDQGLVDANVHPTKRQVRFTHEREVYEAVTDAVRTALHGEDLLVGEREAEVFVPAPVPRRPARPVAPAPSTPAPRHGVAESPAQYAKSDRRLRQTELPLAGAERNRLPEVTVLGQVDATYIIGSTGGRSLVLIDQHAAHERILYEQVQAKQEGGPKTQELIVPVLVTFSPTEVELVREALPLLAEEGFVVEEFGPSTFAVNAIPVVLGKLEEPEVIRDLVSALVREGPSDPVGRREAITRRVACRGAIKAGDPLTTEQMQRLVEQLAHTENPYTCPHGRPTVILFSPDEMAAMFRRT</sequence>
<dbReference type="SUPFAM" id="SSF118116">
    <property type="entry name" value="DNA mismatch repair protein MutL"/>
    <property type="match status" value="1"/>
</dbReference>
<dbReference type="Pfam" id="PF08676">
    <property type="entry name" value="MutL_C"/>
    <property type="match status" value="1"/>
</dbReference>
<dbReference type="PANTHER" id="PTHR10073">
    <property type="entry name" value="DNA MISMATCH REPAIR PROTEIN MLH, PMS, MUTL"/>
    <property type="match status" value="1"/>
</dbReference>
<dbReference type="Gene3D" id="3.30.1370.100">
    <property type="entry name" value="MutL, C-terminal domain, regulatory subdomain"/>
    <property type="match status" value="1"/>
</dbReference>
<accession>A0A8G1EH38</accession>
<dbReference type="Gene3D" id="3.30.565.10">
    <property type="entry name" value="Histidine kinase-like ATPase, C-terminal domain"/>
    <property type="match status" value="1"/>
</dbReference>
<evidence type="ECO:0000256" key="3">
    <source>
        <dbReference type="ARBA" id="ARBA00023204"/>
    </source>
</evidence>
<dbReference type="HAMAP" id="MF_00149">
    <property type="entry name" value="DNA_mis_repair"/>
    <property type="match status" value="1"/>
</dbReference>
<dbReference type="InterPro" id="IPR002099">
    <property type="entry name" value="MutL/Mlh/PMS"/>
</dbReference>
<dbReference type="CDD" id="cd16926">
    <property type="entry name" value="HATPase_MutL-MLH-PMS-like"/>
    <property type="match status" value="1"/>
</dbReference>
<proteinExistence type="inferred from homology"/>
<evidence type="ECO:0000256" key="2">
    <source>
        <dbReference type="ARBA" id="ARBA00022763"/>
    </source>
</evidence>
<dbReference type="GO" id="GO:0032300">
    <property type="term" value="C:mismatch repair complex"/>
    <property type="evidence" value="ECO:0007669"/>
    <property type="project" value="InterPro"/>
</dbReference>
<protein>
    <recommendedName>
        <fullName evidence="4">DNA mismatch repair protein MutL</fullName>
    </recommendedName>
</protein>
<dbReference type="GO" id="GO:0140664">
    <property type="term" value="F:ATP-dependent DNA damage sensor activity"/>
    <property type="evidence" value="ECO:0007669"/>
    <property type="project" value="InterPro"/>
</dbReference>
<evidence type="ECO:0000259" key="7">
    <source>
        <dbReference type="SMART" id="SM01340"/>
    </source>
</evidence>
<dbReference type="InterPro" id="IPR013507">
    <property type="entry name" value="DNA_mismatch_S5_2-like"/>
</dbReference>
<evidence type="ECO:0000256" key="5">
    <source>
        <dbReference type="SAM" id="MobiDB-lite"/>
    </source>
</evidence>
<dbReference type="InterPro" id="IPR042121">
    <property type="entry name" value="MutL_C_regsub"/>
</dbReference>
<dbReference type="Pfam" id="PF01119">
    <property type="entry name" value="DNA_mis_repair"/>
    <property type="match status" value="1"/>
</dbReference>
<dbReference type="GO" id="GO:0004519">
    <property type="term" value="F:endonuclease activity"/>
    <property type="evidence" value="ECO:0007669"/>
    <property type="project" value="UniProtKB-KW"/>
</dbReference>
<name>A0A8G1EH38_9EURY</name>
<keyword evidence="8" id="KW-0540">Nuclease</keyword>
<dbReference type="InterPro" id="IPR038973">
    <property type="entry name" value="MutL/Mlh/Pms-like"/>
</dbReference>
<dbReference type="Pfam" id="PF13589">
    <property type="entry name" value="HATPase_c_3"/>
    <property type="match status" value="1"/>
</dbReference>
<dbReference type="CDD" id="cd00782">
    <property type="entry name" value="MutL_Trans"/>
    <property type="match status" value="1"/>
</dbReference>
<dbReference type="KEGG" id="mfk:E2N92_12590"/>
<dbReference type="OrthoDB" id="146201at2157"/>
<dbReference type="FunFam" id="3.30.565.10:FF:000003">
    <property type="entry name" value="DNA mismatch repair endonuclease MutL"/>
    <property type="match status" value="1"/>
</dbReference>
<dbReference type="SUPFAM" id="SSF54211">
    <property type="entry name" value="Ribosomal protein S5 domain 2-like"/>
    <property type="match status" value="1"/>
</dbReference>
<dbReference type="EMBL" id="CP037968">
    <property type="protein sequence ID" value="QYZ80473.1"/>
    <property type="molecule type" value="Genomic_DNA"/>
</dbReference>
<dbReference type="GO" id="GO:0016887">
    <property type="term" value="F:ATP hydrolysis activity"/>
    <property type="evidence" value="ECO:0007669"/>
    <property type="project" value="InterPro"/>
</dbReference>
<keyword evidence="8" id="KW-0255">Endonuclease</keyword>
<feature type="domain" description="DNA mismatch repair protein S5" evidence="7">
    <location>
        <begin position="215"/>
        <end position="333"/>
    </location>
</feature>
<dbReference type="PANTHER" id="PTHR10073:SF12">
    <property type="entry name" value="DNA MISMATCH REPAIR PROTEIN MLH1"/>
    <property type="match status" value="1"/>
</dbReference>
<organism evidence="8 9">
    <name type="scientific">Methanofollis formosanus</name>
    <dbReference type="NCBI Taxonomy" id="299308"/>
    <lineage>
        <taxon>Archaea</taxon>
        <taxon>Methanobacteriati</taxon>
        <taxon>Methanobacteriota</taxon>
        <taxon>Stenosarchaea group</taxon>
        <taxon>Methanomicrobia</taxon>
        <taxon>Methanomicrobiales</taxon>
        <taxon>Methanomicrobiaceae</taxon>
        <taxon>Methanofollis</taxon>
    </lineage>
</organism>
<dbReference type="InterPro" id="IPR036890">
    <property type="entry name" value="HATPase_C_sf"/>
</dbReference>
<keyword evidence="3 4" id="KW-0234">DNA repair</keyword>
<dbReference type="AlphaFoldDB" id="A0A8G1EH38"/>
<dbReference type="GO" id="GO:0006298">
    <property type="term" value="P:mismatch repair"/>
    <property type="evidence" value="ECO:0007669"/>
    <property type="project" value="UniProtKB-UniRule"/>
</dbReference>
<dbReference type="SUPFAM" id="SSF55874">
    <property type="entry name" value="ATPase domain of HSP90 chaperone/DNA topoisomerase II/histidine kinase"/>
    <property type="match status" value="1"/>
</dbReference>
<evidence type="ECO:0000313" key="8">
    <source>
        <dbReference type="EMBL" id="QYZ80473.1"/>
    </source>
</evidence>
<dbReference type="PROSITE" id="PS00058">
    <property type="entry name" value="DNA_MISMATCH_REPAIR_1"/>
    <property type="match status" value="1"/>
</dbReference>
<dbReference type="Proteomes" id="UP000826709">
    <property type="component" value="Chromosome"/>
</dbReference>
<dbReference type="NCBIfam" id="TIGR00585">
    <property type="entry name" value="mutl"/>
    <property type="match status" value="1"/>
</dbReference>
<dbReference type="SMART" id="SM00853">
    <property type="entry name" value="MutL_C"/>
    <property type="match status" value="1"/>
</dbReference>
<keyword evidence="2 4" id="KW-0227">DNA damage</keyword>
<dbReference type="InterPro" id="IPR014721">
    <property type="entry name" value="Ribsml_uS5_D2-typ_fold_subgr"/>
</dbReference>
<comment type="function">
    <text evidence="4">This protein is involved in the repair of mismatches in DNA. It is required for dam-dependent methyl-directed DNA mismatch repair. May act as a 'molecular matchmaker', a protein that promotes the formation of a stable complex between two or more DNA-binding proteins in an ATP-dependent manner without itself being part of a final effector complex.</text>
</comment>
<comment type="similarity">
    <text evidence="1 4">Belongs to the DNA mismatch repair MutL/HexB family.</text>
</comment>
<reference evidence="8" key="2">
    <citation type="submission" date="2019-03" db="EMBL/GenBank/DDBJ databases">
        <authorList>
            <person name="Chen S.-C."/>
            <person name="Wu S.-Y."/>
            <person name="Lai M.-C."/>
        </authorList>
    </citation>
    <scope>NUCLEOTIDE SEQUENCE</scope>
    <source>
        <strain evidence="8">ML15</strain>
    </source>
</reference>
<reference evidence="8" key="1">
    <citation type="journal article" date="2005" name="Int. J. Syst. Evol. Microbiol.">
        <title>Methanofollis formosanus sp. nov., isolated from a fish pond.</title>
        <authorList>
            <person name="Wu S.Y."/>
            <person name="Chen S.C."/>
            <person name="Lai M.C."/>
        </authorList>
    </citation>
    <scope>NUCLEOTIDE SEQUENCE</scope>
    <source>
        <strain evidence="8">ML15</strain>
    </source>
</reference>
<dbReference type="Gene3D" id="3.30.230.10">
    <property type="match status" value="1"/>
</dbReference>
<dbReference type="GO" id="GO:0030983">
    <property type="term" value="F:mismatched DNA binding"/>
    <property type="evidence" value="ECO:0007669"/>
    <property type="project" value="InterPro"/>
</dbReference>
<dbReference type="Gene3D" id="3.30.1540.20">
    <property type="entry name" value="MutL, C-terminal domain, dimerisation subdomain"/>
    <property type="match status" value="1"/>
</dbReference>
<gene>
    <name evidence="4 8" type="primary">mutL</name>
    <name evidence="8" type="ORF">E2N92_12590</name>
</gene>
<evidence type="ECO:0000256" key="1">
    <source>
        <dbReference type="ARBA" id="ARBA00006082"/>
    </source>
</evidence>
<dbReference type="InterPro" id="IPR042120">
    <property type="entry name" value="MutL_C_dimsub"/>
</dbReference>
<dbReference type="SMART" id="SM01340">
    <property type="entry name" value="DNA_mis_repair"/>
    <property type="match status" value="1"/>
</dbReference>
<feature type="compositionally biased region" description="Pro residues" evidence="5">
    <location>
        <begin position="353"/>
        <end position="367"/>
    </location>
</feature>
<keyword evidence="8" id="KW-0378">Hydrolase</keyword>
<dbReference type="GO" id="GO:0005524">
    <property type="term" value="F:ATP binding"/>
    <property type="evidence" value="ECO:0007669"/>
    <property type="project" value="InterPro"/>
</dbReference>
<dbReference type="InterPro" id="IPR020568">
    <property type="entry name" value="Ribosomal_Su5_D2-typ_SF"/>
</dbReference>
<dbReference type="InterPro" id="IPR014762">
    <property type="entry name" value="DNA_mismatch_repair_CS"/>
</dbReference>
<keyword evidence="9" id="KW-1185">Reference proteome</keyword>
<evidence type="ECO:0000256" key="4">
    <source>
        <dbReference type="HAMAP-Rule" id="MF_00149"/>
    </source>
</evidence>
<evidence type="ECO:0000313" key="9">
    <source>
        <dbReference type="Proteomes" id="UP000826709"/>
    </source>
</evidence>
<dbReference type="InterPro" id="IPR014790">
    <property type="entry name" value="MutL_C"/>
</dbReference>